<dbReference type="Gene3D" id="3.40.1340.10">
    <property type="entry name" value="RNA polymerase, Rpb5, N-terminal domain"/>
    <property type="match status" value="1"/>
</dbReference>
<comment type="similarity">
    <text evidence="5">Belongs to the archaeal Rpo5/eukaryotic RPB5 RNA polymerase subunit family.</text>
</comment>
<dbReference type="GO" id="GO:0005736">
    <property type="term" value="C:RNA polymerase I complex"/>
    <property type="evidence" value="ECO:0007669"/>
    <property type="project" value="TreeGrafter"/>
</dbReference>
<dbReference type="Pfam" id="PF03871">
    <property type="entry name" value="RNA_pol_Rpb5_N"/>
    <property type="match status" value="1"/>
</dbReference>
<dbReference type="Pfam" id="PF01191">
    <property type="entry name" value="RNA_pol_Rpb5_C"/>
    <property type="match status" value="1"/>
</dbReference>
<dbReference type="PANTHER" id="PTHR10535">
    <property type="entry name" value="DNA-DIRECTED RNA POLYMERASES I, II, AND III SUBUNIT RPABC1"/>
    <property type="match status" value="1"/>
</dbReference>
<dbReference type="OrthoDB" id="248779at2759"/>
<dbReference type="STRING" id="796925.A0A137NY09"/>
<dbReference type="GO" id="GO:0003677">
    <property type="term" value="F:DNA binding"/>
    <property type="evidence" value="ECO:0007669"/>
    <property type="project" value="InterPro"/>
</dbReference>
<dbReference type="Gene3D" id="3.90.940.20">
    <property type="entry name" value="RPB5-like RNA polymerase subunit"/>
    <property type="match status" value="1"/>
</dbReference>
<evidence type="ECO:0000256" key="3">
    <source>
        <dbReference type="ARBA" id="ARBA00023163"/>
    </source>
</evidence>
<dbReference type="SUPFAM" id="SSF53036">
    <property type="entry name" value="Eukaryotic RPB5 N-terminal domain"/>
    <property type="match status" value="1"/>
</dbReference>
<dbReference type="GO" id="GO:0006366">
    <property type="term" value="P:transcription by RNA polymerase II"/>
    <property type="evidence" value="ECO:0007669"/>
    <property type="project" value="TreeGrafter"/>
</dbReference>
<keyword evidence="8" id="KW-0240">DNA-directed RNA polymerase</keyword>
<dbReference type="GO" id="GO:0003899">
    <property type="term" value="F:DNA-directed RNA polymerase activity"/>
    <property type="evidence" value="ECO:0007669"/>
    <property type="project" value="InterPro"/>
</dbReference>
<evidence type="ECO:0000259" key="6">
    <source>
        <dbReference type="Pfam" id="PF01191"/>
    </source>
</evidence>
<protein>
    <recommendedName>
        <fullName evidence="2">DNA-directed RNA polymerases I, II, and III subunit RPABC1</fullName>
    </recommendedName>
</protein>
<evidence type="ECO:0000256" key="1">
    <source>
        <dbReference type="ARBA" id="ARBA00004123"/>
    </source>
</evidence>
<organism evidence="8 9">
    <name type="scientific">Conidiobolus coronatus (strain ATCC 28846 / CBS 209.66 / NRRL 28638)</name>
    <name type="common">Delacroixia coronata</name>
    <dbReference type="NCBI Taxonomy" id="796925"/>
    <lineage>
        <taxon>Eukaryota</taxon>
        <taxon>Fungi</taxon>
        <taxon>Fungi incertae sedis</taxon>
        <taxon>Zoopagomycota</taxon>
        <taxon>Entomophthoromycotina</taxon>
        <taxon>Entomophthoromycetes</taxon>
        <taxon>Entomophthorales</taxon>
        <taxon>Ancylistaceae</taxon>
        <taxon>Conidiobolus</taxon>
    </lineage>
</organism>
<dbReference type="GO" id="GO:0005665">
    <property type="term" value="C:RNA polymerase II, core complex"/>
    <property type="evidence" value="ECO:0007669"/>
    <property type="project" value="TreeGrafter"/>
</dbReference>
<feature type="domain" description="RNA polymerase subunit H/Rpb5 C-terminal" evidence="6">
    <location>
        <begin position="143"/>
        <end position="215"/>
    </location>
</feature>
<dbReference type="InterPro" id="IPR020608">
    <property type="entry name" value="RNA_pol_subH/Rpb5_CS"/>
</dbReference>
<dbReference type="InterPro" id="IPR005571">
    <property type="entry name" value="RNA_pol_Rpb5_N"/>
</dbReference>
<evidence type="ECO:0000256" key="2">
    <source>
        <dbReference type="ARBA" id="ARBA00020809"/>
    </source>
</evidence>
<evidence type="ECO:0000256" key="5">
    <source>
        <dbReference type="ARBA" id="ARBA00025765"/>
    </source>
</evidence>
<dbReference type="InterPro" id="IPR014381">
    <property type="entry name" value="Arch_Rpo5/euc_Rpb5"/>
</dbReference>
<sequence>MSDLASRAPEFDSERNRLYRIFKTVVEMLNDRGYQISSPIPRLDTPHEFYTQYMRGSTIDRESMSLVARTDRPHDDVLLVFFSSEASVGVKSLRGYTERMVGQGSHHGIVIYQKSITSSGVRVINEMSGKFHLESFHEDDLLVNITKHVLVPKHHVLTLEEKRILLERYHLKDSQLPRIQPSDPVAKYFGLKRGQVVKITRASETAGRYITYRLCM</sequence>
<gene>
    <name evidence="8" type="ORF">CONCODRAFT_19509</name>
</gene>
<feature type="domain" description="RNA polymerase Rpb5 N-terminal" evidence="7">
    <location>
        <begin position="13"/>
        <end position="100"/>
    </location>
</feature>
<dbReference type="AlphaFoldDB" id="A0A137NY09"/>
<dbReference type="Proteomes" id="UP000070444">
    <property type="component" value="Unassembled WGS sequence"/>
</dbReference>
<dbReference type="GO" id="GO:0005666">
    <property type="term" value="C:RNA polymerase III complex"/>
    <property type="evidence" value="ECO:0007669"/>
    <property type="project" value="TreeGrafter"/>
</dbReference>
<evidence type="ECO:0000313" key="8">
    <source>
        <dbReference type="EMBL" id="KXN67592.1"/>
    </source>
</evidence>
<dbReference type="OMA" id="TERMEDH"/>
<dbReference type="PANTHER" id="PTHR10535:SF0">
    <property type="entry name" value="DNA-DIRECTED RNA POLYMERASES I, II, AND III SUBUNIT RPABC1"/>
    <property type="match status" value="1"/>
</dbReference>
<dbReference type="PIRSF" id="PIRSF000747">
    <property type="entry name" value="RPB5"/>
    <property type="match status" value="1"/>
</dbReference>
<keyword evidence="4" id="KW-0539">Nucleus</keyword>
<dbReference type="InterPro" id="IPR035913">
    <property type="entry name" value="RPB5-like_sf"/>
</dbReference>
<reference evidence="8 9" key="1">
    <citation type="journal article" date="2015" name="Genome Biol. Evol.">
        <title>Phylogenomic analyses indicate that early fungi evolved digesting cell walls of algal ancestors of land plants.</title>
        <authorList>
            <person name="Chang Y."/>
            <person name="Wang S."/>
            <person name="Sekimoto S."/>
            <person name="Aerts A.L."/>
            <person name="Choi C."/>
            <person name="Clum A."/>
            <person name="LaButti K.M."/>
            <person name="Lindquist E.A."/>
            <person name="Yee Ngan C."/>
            <person name="Ohm R.A."/>
            <person name="Salamov A.A."/>
            <person name="Grigoriev I.V."/>
            <person name="Spatafora J.W."/>
            <person name="Berbee M.L."/>
        </authorList>
    </citation>
    <scope>NUCLEOTIDE SEQUENCE [LARGE SCALE GENOMIC DNA]</scope>
    <source>
        <strain evidence="8 9">NRRL 28638</strain>
    </source>
</reference>
<evidence type="ECO:0000256" key="4">
    <source>
        <dbReference type="ARBA" id="ARBA00023242"/>
    </source>
</evidence>
<dbReference type="GO" id="GO:0042797">
    <property type="term" value="P:tRNA transcription by RNA polymerase III"/>
    <property type="evidence" value="ECO:0007669"/>
    <property type="project" value="TreeGrafter"/>
</dbReference>
<dbReference type="GO" id="GO:0006362">
    <property type="term" value="P:transcription elongation by RNA polymerase I"/>
    <property type="evidence" value="ECO:0007669"/>
    <property type="project" value="TreeGrafter"/>
</dbReference>
<dbReference type="PROSITE" id="PS01110">
    <property type="entry name" value="RNA_POL_H_23KD"/>
    <property type="match status" value="1"/>
</dbReference>
<proteinExistence type="inferred from homology"/>
<dbReference type="HAMAP" id="MF_00025">
    <property type="entry name" value="RNApol_Rpo5_RPB5"/>
    <property type="match status" value="1"/>
</dbReference>
<keyword evidence="9" id="KW-1185">Reference proteome</keyword>
<name>A0A137NY09_CONC2</name>
<accession>A0A137NY09</accession>
<comment type="subcellular location">
    <subcellularLocation>
        <location evidence="1">Nucleus</location>
    </subcellularLocation>
</comment>
<dbReference type="SUPFAM" id="SSF55287">
    <property type="entry name" value="RPB5-like RNA polymerase subunit"/>
    <property type="match status" value="1"/>
</dbReference>
<dbReference type="InterPro" id="IPR036710">
    <property type="entry name" value="RNA_pol_Rpb5_N_sf"/>
</dbReference>
<evidence type="ECO:0000259" key="7">
    <source>
        <dbReference type="Pfam" id="PF03871"/>
    </source>
</evidence>
<evidence type="ECO:0000313" key="9">
    <source>
        <dbReference type="Proteomes" id="UP000070444"/>
    </source>
</evidence>
<keyword evidence="3" id="KW-0804">Transcription</keyword>
<dbReference type="NCBIfam" id="NF007129">
    <property type="entry name" value="PRK09570.1"/>
    <property type="match status" value="1"/>
</dbReference>
<dbReference type="InterPro" id="IPR000783">
    <property type="entry name" value="RNA_pol_subH/Rpb5_C"/>
</dbReference>
<dbReference type="EMBL" id="KQ964626">
    <property type="protein sequence ID" value="KXN67592.1"/>
    <property type="molecule type" value="Genomic_DNA"/>
</dbReference>
<dbReference type="FunFam" id="3.90.940.20:FF:000001">
    <property type="entry name" value="DNA-directed RNA polymerases I, II, and III subunit RPABC1"/>
    <property type="match status" value="1"/>
</dbReference>